<feature type="chain" id="PRO_5038054041" description="Lipoprotein" evidence="1">
    <location>
        <begin position="25"/>
        <end position="443"/>
    </location>
</feature>
<organism evidence="2 3">
    <name type="scientific">Treponema parvum</name>
    <dbReference type="NCBI Taxonomy" id="138851"/>
    <lineage>
        <taxon>Bacteria</taxon>
        <taxon>Pseudomonadati</taxon>
        <taxon>Spirochaetota</taxon>
        <taxon>Spirochaetia</taxon>
        <taxon>Spirochaetales</taxon>
        <taxon>Treponemataceae</taxon>
        <taxon>Treponema</taxon>
    </lineage>
</organism>
<evidence type="ECO:0008006" key="4">
    <source>
        <dbReference type="Google" id="ProtNLM"/>
    </source>
</evidence>
<keyword evidence="1" id="KW-0732">Signal</keyword>
<dbReference type="AlphaFoldDB" id="A0A975F1N5"/>
<gene>
    <name evidence="2" type="ORF">HRI96_11280</name>
</gene>
<accession>A0A975F1N5</accession>
<protein>
    <recommendedName>
        <fullName evidence="4">Lipoprotein</fullName>
    </recommendedName>
</protein>
<dbReference type="Proteomes" id="UP000671995">
    <property type="component" value="Chromosome"/>
</dbReference>
<name>A0A975F1N5_9SPIR</name>
<dbReference type="EMBL" id="CP054257">
    <property type="protein sequence ID" value="QTQ12727.1"/>
    <property type="molecule type" value="Genomic_DNA"/>
</dbReference>
<evidence type="ECO:0000313" key="2">
    <source>
        <dbReference type="EMBL" id="QTQ12727.1"/>
    </source>
</evidence>
<reference evidence="2" key="1">
    <citation type="submission" date="2020-05" db="EMBL/GenBank/DDBJ databases">
        <authorList>
            <person name="Zeng H."/>
            <person name="Chan Y.K."/>
            <person name="Watt R.M."/>
        </authorList>
    </citation>
    <scope>NUCLEOTIDE SEQUENCE</scope>
    <source>
        <strain evidence="2">ATCC 700773</strain>
    </source>
</reference>
<sequence>MKKTGHLPISLLVLFSGFVLFSCATTADYDFSSIDASLKNADYEAVYSDLEADSKRLYSKNDIVLENLDKGIVSHYAGNSKRSNEELSLAERKIDEFYAKSISQAVASFLVNDTVKDYAGSTYENIYTNIFMSLNYLKMNKFDDAFVEIRRFNNKLQEIISQNQVAIAKAKQSLAENNGELPDSDIKFHNSAFARYISMLIYRADGDSDNAGVDLKLLKEAFALQPDLYDFSLPSSVNSELDVPPKMARLNVISFSGLAPVKTENNFRLFLGDTYYKLSLPEMQRRASGVAGAKIFVESKTAAQRTEGSLEKIESIENIALDTYKQEYAMLFARSLLRSISKATMTGVLKNQSEKYDSAVGFALSLLSFASSVSTEVTERADVRTGRFFPASVYVAGLTLEPGIYDIKIVYYNGNGNPVSEHDISGYQVSAEKLNLIESFCLK</sequence>
<dbReference type="RefSeq" id="WP_210117438.1">
    <property type="nucleotide sequence ID" value="NZ_CP054257.1"/>
</dbReference>
<feature type="signal peptide" evidence="1">
    <location>
        <begin position="1"/>
        <end position="24"/>
    </location>
</feature>
<proteinExistence type="predicted"/>
<dbReference type="PROSITE" id="PS51257">
    <property type="entry name" value="PROKAR_LIPOPROTEIN"/>
    <property type="match status" value="1"/>
</dbReference>
<evidence type="ECO:0000313" key="3">
    <source>
        <dbReference type="Proteomes" id="UP000671995"/>
    </source>
</evidence>
<reference evidence="2" key="2">
    <citation type="journal article" date="2021" name="Microbiol. Resour. Announc.">
        <title>Complete Genome Sequences of Three Human Oral Treponema parvum Isolates.</title>
        <authorList>
            <person name="Zeng H."/>
            <person name="Watt R.M."/>
        </authorList>
    </citation>
    <scope>NUCLEOTIDE SEQUENCE</scope>
    <source>
        <strain evidence="2">ATCC 700773</strain>
    </source>
</reference>
<evidence type="ECO:0000256" key="1">
    <source>
        <dbReference type="SAM" id="SignalP"/>
    </source>
</evidence>